<dbReference type="InterPro" id="IPR014026">
    <property type="entry name" value="UDP-Glc/GDP-Man_DH_dimer"/>
</dbReference>
<dbReference type="GO" id="GO:0051287">
    <property type="term" value="F:NAD binding"/>
    <property type="evidence" value="ECO:0007669"/>
    <property type="project" value="InterPro"/>
</dbReference>
<dbReference type="GO" id="GO:0047004">
    <property type="term" value="F:UDP-N-acetylglucosamine 6-dehydrogenase activity"/>
    <property type="evidence" value="ECO:0007669"/>
    <property type="project" value="UniProtKB-EC"/>
</dbReference>
<dbReference type="PANTHER" id="PTHR43491">
    <property type="entry name" value="UDP-N-ACETYL-D-MANNOSAMINE DEHYDROGENASE"/>
    <property type="match status" value="1"/>
</dbReference>
<dbReference type="SUPFAM" id="SSF51735">
    <property type="entry name" value="NAD(P)-binding Rossmann-fold domains"/>
    <property type="match status" value="1"/>
</dbReference>
<reference evidence="4" key="1">
    <citation type="submission" date="2018-06" db="EMBL/GenBank/DDBJ databases">
        <authorList>
            <person name="Zhirakovskaya E."/>
        </authorList>
    </citation>
    <scope>NUCLEOTIDE SEQUENCE</scope>
</reference>
<evidence type="ECO:0000256" key="1">
    <source>
        <dbReference type="ARBA" id="ARBA00023002"/>
    </source>
</evidence>
<dbReference type="EMBL" id="UOEE01000278">
    <property type="protein sequence ID" value="VAV99583.1"/>
    <property type="molecule type" value="Genomic_DNA"/>
</dbReference>
<keyword evidence="1 4" id="KW-0560">Oxidoreductase</keyword>
<dbReference type="InterPro" id="IPR036220">
    <property type="entry name" value="UDP-Glc/GDP-Man_DH_C_sf"/>
</dbReference>
<dbReference type="InterPro" id="IPR036291">
    <property type="entry name" value="NAD(P)-bd_dom_sf"/>
</dbReference>
<organism evidence="4">
    <name type="scientific">hydrothermal vent metagenome</name>
    <dbReference type="NCBI Taxonomy" id="652676"/>
    <lineage>
        <taxon>unclassified sequences</taxon>
        <taxon>metagenomes</taxon>
        <taxon>ecological metagenomes</taxon>
    </lineage>
</organism>
<evidence type="ECO:0000313" key="4">
    <source>
        <dbReference type="EMBL" id="VAV99583.1"/>
    </source>
</evidence>
<dbReference type="PIRSF" id="PIRSF500136">
    <property type="entry name" value="UDP_ManNAc_DH"/>
    <property type="match status" value="1"/>
</dbReference>
<dbReference type="SUPFAM" id="SSF52413">
    <property type="entry name" value="UDP-glucose/GDP-mannose dehydrogenase C-terminal domain"/>
    <property type="match status" value="1"/>
</dbReference>
<dbReference type="PIRSF" id="PIRSF000124">
    <property type="entry name" value="UDPglc_GDPman_dh"/>
    <property type="match status" value="1"/>
</dbReference>
<dbReference type="SMART" id="SM00984">
    <property type="entry name" value="UDPG_MGDP_dh_C"/>
    <property type="match status" value="1"/>
</dbReference>
<protein>
    <submittedName>
        <fullName evidence="4">UDP-N-acetyl-D-glucosamine 6-dehydrogenase</fullName>
        <ecNumber evidence="4">1.1.1.136</ecNumber>
    </submittedName>
</protein>
<dbReference type="Pfam" id="PF03721">
    <property type="entry name" value="UDPG_MGDP_dh_N"/>
    <property type="match status" value="1"/>
</dbReference>
<dbReference type="Pfam" id="PF00984">
    <property type="entry name" value="UDPG_MGDP_dh"/>
    <property type="match status" value="1"/>
</dbReference>
<dbReference type="PANTHER" id="PTHR43491:SF1">
    <property type="entry name" value="UDP-N-ACETYL-D-MANNOSAMINE DEHYDROGENASE"/>
    <property type="match status" value="1"/>
</dbReference>
<keyword evidence="2" id="KW-0520">NAD</keyword>
<dbReference type="InterPro" id="IPR028359">
    <property type="entry name" value="UDP_ManNAc/GlcNAc_DH"/>
</dbReference>
<evidence type="ECO:0000259" key="3">
    <source>
        <dbReference type="SMART" id="SM00984"/>
    </source>
</evidence>
<dbReference type="InterPro" id="IPR008927">
    <property type="entry name" value="6-PGluconate_DH-like_C_sf"/>
</dbReference>
<proteinExistence type="predicted"/>
<dbReference type="InterPro" id="IPR014027">
    <property type="entry name" value="UDP-Glc/GDP-Man_DH_C"/>
</dbReference>
<dbReference type="InterPro" id="IPR001732">
    <property type="entry name" value="UDP-Glc/GDP-Man_DH_N"/>
</dbReference>
<feature type="domain" description="UDP-glucose/GDP-mannose dehydrogenase C-terminal" evidence="3">
    <location>
        <begin position="343"/>
        <end position="443"/>
    </location>
</feature>
<sequence>MSGHQNKQTPFEELSKAFIRSVKSRELRIGIVGLGYVGLPLAEAFIRKGFSVVGFDIDATKITQLEARKSYIKHIDSDRVTAMMDSGKFSVTTNFAGMQQVDAILICVPTPLTKHRDPDLSYVVATTEVIAQHLQRGQLIILESTTYPGTSDEVLQVILERRGMKAGRDFGIAYSPEREDPGNPDFDTASIPKVVGASTAMERDMACAMYEGIVPHVVPVSNLRTAEAVKLTENIFRAVNIALVNELKIVFSAMDIDVWEVIDAAATKPFGFMPFYPGPGLGGHCIPIDPFYLTWKARAYGLNTRFIELAGEINTKMPEYVISQVGLALNDHLGKAMRGSKILIVGLAYKKNVDDLRESPSLELLEQLRDRGVEVEYFDPYIPVAPSIREHPEVAGMKSVEWTSKSLSRFDAALIATDHDDVDYDLLIQSVDVVIDTRNAIKEKHPTVFKA</sequence>
<gene>
    <name evidence="4" type="ORF">MNBD_ALPHA06-1343</name>
</gene>
<dbReference type="NCBIfam" id="TIGR03026">
    <property type="entry name" value="NDP-sugDHase"/>
    <property type="match status" value="1"/>
</dbReference>
<dbReference type="InterPro" id="IPR017476">
    <property type="entry name" value="UDP-Glc/GDP-Man"/>
</dbReference>
<name>A0A3B0ST06_9ZZZZ</name>
<dbReference type="GO" id="GO:0000271">
    <property type="term" value="P:polysaccharide biosynthetic process"/>
    <property type="evidence" value="ECO:0007669"/>
    <property type="project" value="InterPro"/>
</dbReference>
<dbReference type="AlphaFoldDB" id="A0A3B0ST06"/>
<dbReference type="Gene3D" id="3.40.50.720">
    <property type="entry name" value="NAD(P)-binding Rossmann-like Domain"/>
    <property type="match status" value="2"/>
</dbReference>
<dbReference type="GO" id="GO:0016628">
    <property type="term" value="F:oxidoreductase activity, acting on the CH-CH group of donors, NAD or NADP as acceptor"/>
    <property type="evidence" value="ECO:0007669"/>
    <property type="project" value="InterPro"/>
</dbReference>
<evidence type="ECO:0000256" key="2">
    <source>
        <dbReference type="ARBA" id="ARBA00023027"/>
    </source>
</evidence>
<dbReference type="EC" id="1.1.1.136" evidence="4"/>
<accession>A0A3B0ST06</accession>
<dbReference type="SUPFAM" id="SSF48179">
    <property type="entry name" value="6-phosphogluconate dehydrogenase C-terminal domain-like"/>
    <property type="match status" value="1"/>
</dbReference>
<dbReference type="Pfam" id="PF03720">
    <property type="entry name" value="UDPG_MGDP_dh_C"/>
    <property type="match status" value="1"/>
</dbReference>